<gene>
    <name evidence="1" type="ORF">EZS28_055171</name>
</gene>
<dbReference type="EMBL" id="SNRW01046792">
    <property type="protein sequence ID" value="KAA6316980.1"/>
    <property type="molecule type" value="Genomic_DNA"/>
</dbReference>
<evidence type="ECO:0000313" key="2">
    <source>
        <dbReference type="Proteomes" id="UP000324800"/>
    </source>
</evidence>
<name>A0A5J4Q7I8_9EUKA</name>
<comment type="caution">
    <text evidence="1">The sequence shown here is derived from an EMBL/GenBank/DDBJ whole genome shotgun (WGS) entry which is preliminary data.</text>
</comment>
<sequence length="122" mass="14087">IKADPEINDAKVLLENISQFESEMKQMKDSVVPITSVQIQTPLIVTPQIKQQTKIAIKKDKKTAKKEFDEIISLFKQRESSNKPVHVVLIELSELIRVDPDLIDDLLTDQFKKYIDNYYVIS</sequence>
<proteinExistence type="predicted"/>
<organism evidence="1 2">
    <name type="scientific">Streblomastix strix</name>
    <dbReference type="NCBI Taxonomy" id="222440"/>
    <lineage>
        <taxon>Eukaryota</taxon>
        <taxon>Metamonada</taxon>
        <taxon>Preaxostyla</taxon>
        <taxon>Oxymonadida</taxon>
        <taxon>Streblomastigidae</taxon>
        <taxon>Streblomastix</taxon>
    </lineage>
</organism>
<feature type="non-terminal residue" evidence="1">
    <location>
        <position position="1"/>
    </location>
</feature>
<accession>A0A5J4Q7I8</accession>
<evidence type="ECO:0000313" key="1">
    <source>
        <dbReference type="EMBL" id="KAA6316980.1"/>
    </source>
</evidence>
<dbReference type="AlphaFoldDB" id="A0A5J4Q7I8"/>
<dbReference type="Proteomes" id="UP000324800">
    <property type="component" value="Unassembled WGS sequence"/>
</dbReference>
<protein>
    <submittedName>
        <fullName evidence="1">Uncharacterized protein</fullName>
    </submittedName>
</protein>
<reference evidence="1 2" key="1">
    <citation type="submission" date="2019-03" db="EMBL/GenBank/DDBJ databases">
        <title>Single cell metagenomics reveals metabolic interactions within the superorganism composed of flagellate Streblomastix strix and complex community of Bacteroidetes bacteria on its surface.</title>
        <authorList>
            <person name="Treitli S.C."/>
            <person name="Kolisko M."/>
            <person name="Husnik F."/>
            <person name="Keeling P."/>
            <person name="Hampl V."/>
        </authorList>
    </citation>
    <scope>NUCLEOTIDE SEQUENCE [LARGE SCALE GENOMIC DNA]</scope>
    <source>
        <strain evidence="1">ST1C</strain>
    </source>
</reference>